<keyword evidence="4" id="KW-1185">Reference proteome</keyword>
<proteinExistence type="predicted"/>
<dbReference type="EMBL" id="AYKW01000023">
    <property type="protein sequence ID" value="PIL29179.1"/>
    <property type="molecule type" value="Genomic_DNA"/>
</dbReference>
<sequence length="333" mass="37908">MHQCLWIEDILRVVFDYVDEHEYKACAVARANGFRYLWIDSCCIDKSSSSELSEAINSMYLWYAGAAVCYAYLADVPAEEDPHAEGSWFRDSRWFTRGWTLQELIAPSNLVFLSQDWAILGSKHTLVSLIEGVTGIDGRALLHLESLDKFSVSQRFSWASRRETTRVEDQAYSLLGLFDIHMPIVYGEGKRAFRHLQEQIMQRIPDQSLFAWGSIDLELLPGVVAPSEEGPKCNTTAMAHTPMSMRWKMTLDRGLKKSPSLFASDVSMFGIQSRSIQAVITSNAHLQEYRTTPHGIRTQFPMIPLSQWFPPNSVYNYSGWYLRANTKITLGIS</sequence>
<organism evidence="3 4">
    <name type="scientific">Ganoderma sinense ZZ0214-1</name>
    <dbReference type="NCBI Taxonomy" id="1077348"/>
    <lineage>
        <taxon>Eukaryota</taxon>
        <taxon>Fungi</taxon>
        <taxon>Dikarya</taxon>
        <taxon>Basidiomycota</taxon>
        <taxon>Agaricomycotina</taxon>
        <taxon>Agaricomycetes</taxon>
        <taxon>Polyporales</taxon>
        <taxon>Polyporaceae</taxon>
        <taxon>Ganoderma</taxon>
    </lineage>
</organism>
<name>A0A2G8S5W7_9APHY</name>
<feature type="domain" description="Heterokaryon incompatibility" evidence="1">
    <location>
        <begin position="23"/>
        <end position="80"/>
    </location>
</feature>
<evidence type="ECO:0000313" key="4">
    <source>
        <dbReference type="Proteomes" id="UP000230002"/>
    </source>
</evidence>
<gene>
    <name evidence="3" type="ORF">GSI_09228</name>
</gene>
<dbReference type="STRING" id="1077348.A0A2G8S5W7"/>
<evidence type="ECO:0000259" key="2">
    <source>
        <dbReference type="Pfam" id="PF26640"/>
    </source>
</evidence>
<dbReference type="Pfam" id="PF06985">
    <property type="entry name" value="HET"/>
    <property type="match status" value="1"/>
</dbReference>
<dbReference type="OrthoDB" id="2749026at2759"/>
<accession>A0A2G8S5W7</accession>
<evidence type="ECO:0000313" key="3">
    <source>
        <dbReference type="EMBL" id="PIL29179.1"/>
    </source>
</evidence>
<dbReference type="InterPro" id="IPR058525">
    <property type="entry name" value="DUF8212"/>
</dbReference>
<reference evidence="3 4" key="1">
    <citation type="journal article" date="2015" name="Sci. Rep.">
        <title>Chromosome-level genome map provides insights into diverse defense mechanisms in the medicinal fungus Ganoderma sinense.</title>
        <authorList>
            <person name="Zhu Y."/>
            <person name="Xu J."/>
            <person name="Sun C."/>
            <person name="Zhou S."/>
            <person name="Xu H."/>
            <person name="Nelson D.R."/>
            <person name="Qian J."/>
            <person name="Song J."/>
            <person name="Luo H."/>
            <person name="Xiang L."/>
            <person name="Li Y."/>
            <person name="Xu Z."/>
            <person name="Ji A."/>
            <person name="Wang L."/>
            <person name="Lu S."/>
            <person name="Hayward A."/>
            <person name="Sun W."/>
            <person name="Li X."/>
            <person name="Schwartz D.C."/>
            <person name="Wang Y."/>
            <person name="Chen S."/>
        </authorList>
    </citation>
    <scope>NUCLEOTIDE SEQUENCE [LARGE SCALE GENOMIC DNA]</scope>
    <source>
        <strain evidence="3 4">ZZ0214-1</strain>
    </source>
</reference>
<dbReference type="InterPro" id="IPR010730">
    <property type="entry name" value="HET"/>
</dbReference>
<evidence type="ECO:0000259" key="1">
    <source>
        <dbReference type="Pfam" id="PF06985"/>
    </source>
</evidence>
<feature type="domain" description="DUF8212" evidence="2">
    <location>
        <begin position="191"/>
        <end position="322"/>
    </location>
</feature>
<dbReference type="Pfam" id="PF26640">
    <property type="entry name" value="DUF8212"/>
    <property type="match status" value="1"/>
</dbReference>
<dbReference type="AlphaFoldDB" id="A0A2G8S5W7"/>
<comment type="caution">
    <text evidence="3">The sequence shown here is derived from an EMBL/GenBank/DDBJ whole genome shotgun (WGS) entry which is preliminary data.</text>
</comment>
<protein>
    <submittedName>
        <fullName evidence="3">Uncharacterized protein</fullName>
    </submittedName>
</protein>
<dbReference type="Proteomes" id="UP000230002">
    <property type="component" value="Unassembled WGS sequence"/>
</dbReference>
<dbReference type="PANTHER" id="PTHR10622">
    <property type="entry name" value="HET DOMAIN-CONTAINING PROTEIN"/>
    <property type="match status" value="1"/>
</dbReference>
<dbReference type="PANTHER" id="PTHR10622:SF10">
    <property type="entry name" value="HET DOMAIN-CONTAINING PROTEIN"/>
    <property type="match status" value="1"/>
</dbReference>